<feature type="DNA-binding region" description="OmpR/PhoB-type" evidence="7">
    <location>
        <begin position="133"/>
        <end position="227"/>
    </location>
</feature>
<dbReference type="PROSITE" id="PS51755">
    <property type="entry name" value="OMPR_PHOB"/>
    <property type="match status" value="1"/>
</dbReference>
<dbReference type="GO" id="GO:0000156">
    <property type="term" value="F:phosphorelay response regulator activity"/>
    <property type="evidence" value="ECO:0007669"/>
    <property type="project" value="TreeGrafter"/>
</dbReference>
<name>A0A6G5QFW1_9BACT</name>
<dbReference type="AlphaFoldDB" id="A0A6G5QFW1"/>
<evidence type="ECO:0000256" key="6">
    <source>
        <dbReference type="PROSITE-ProRule" id="PRU00169"/>
    </source>
</evidence>
<dbReference type="Gene3D" id="3.40.50.2300">
    <property type="match status" value="1"/>
</dbReference>
<keyword evidence="2" id="KW-0902">Two-component regulatory system</keyword>
<evidence type="ECO:0000256" key="3">
    <source>
        <dbReference type="ARBA" id="ARBA00023015"/>
    </source>
</evidence>
<accession>A0A6G5QFW1</accession>
<evidence type="ECO:0000259" key="9">
    <source>
        <dbReference type="PROSITE" id="PS51755"/>
    </source>
</evidence>
<keyword evidence="11" id="KW-1185">Reference proteome</keyword>
<feature type="domain" description="Response regulatory" evidence="8">
    <location>
        <begin position="14"/>
        <end position="128"/>
    </location>
</feature>
<dbReference type="InterPro" id="IPR001867">
    <property type="entry name" value="OmpR/PhoB-type_DNA-bd"/>
</dbReference>
<evidence type="ECO:0000259" key="8">
    <source>
        <dbReference type="PROSITE" id="PS50110"/>
    </source>
</evidence>
<dbReference type="PANTHER" id="PTHR48111:SF1">
    <property type="entry name" value="TWO-COMPONENT RESPONSE REGULATOR ORR33"/>
    <property type="match status" value="1"/>
</dbReference>
<gene>
    <name evidence="10" type="ORF">CMUC_0692</name>
</gene>
<evidence type="ECO:0000313" key="10">
    <source>
        <dbReference type="EMBL" id="QCD44489.1"/>
    </source>
</evidence>
<dbReference type="GO" id="GO:0006355">
    <property type="term" value="P:regulation of DNA-templated transcription"/>
    <property type="evidence" value="ECO:0007669"/>
    <property type="project" value="InterPro"/>
</dbReference>
<protein>
    <submittedName>
        <fullName evidence="10">Two-component system response regulator</fullName>
    </submittedName>
</protein>
<dbReference type="Pfam" id="PF00072">
    <property type="entry name" value="Response_reg"/>
    <property type="match status" value="1"/>
</dbReference>
<reference evidence="10 11" key="1">
    <citation type="submission" date="2016-07" db="EMBL/GenBank/DDBJ databases">
        <title>Comparative genomics of the Campylobacter concisus group.</title>
        <authorList>
            <person name="Miller W.G."/>
            <person name="Yee E."/>
            <person name="Chapman M.H."/>
            <person name="Huynh S."/>
            <person name="Bono J.L."/>
            <person name="On S.L.W."/>
            <person name="StLeger J."/>
            <person name="Foster G."/>
            <person name="Parker C.T."/>
        </authorList>
    </citation>
    <scope>NUCLEOTIDE SEQUENCE [LARGE SCALE GENOMIC DNA]</scope>
    <source>
        <strain evidence="10 11">CCUG 21559</strain>
    </source>
</reference>
<proteinExistence type="predicted"/>
<evidence type="ECO:0000256" key="7">
    <source>
        <dbReference type="PROSITE-ProRule" id="PRU01091"/>
    </source>
</evidence>
<evidence type="ECO:0000313" key="11">
    <source>
        <dbReference type="Proteomes" id="UP000503264"/>
    </source>
</evidence>
<keyword evidence="4 7" id="KW-0238">DNA-binding</keyword>
<keyword evidence="3" id="KW-0805">Transcription regulation</keyword>
<dbReference type="PROSITE" id="PS50110">
    <property type="entry name" value="RESPONSE_REGULATORY"/>
    <property type="match status" value="1"/>
</dbReference>
<dbReference type="InterPro" id="IPR036388">
    <property type="entry name" value="WH-like_DNA-bd_sf"/>
</dbReference>
<sequence>MLDVNVLSKLANVSVLLVEDDENTRLAITQSLEFYCKKLVSARDGLEGFECYFKDEFDIVITDINLPNLNGLEMLDEIKKRAPHVRSIIITSYDTSENILASIELGAYNYLRKPFKIEELQTTIIMATKNLYENRIKFRNIYEYDLGERILYKDGKAIVLTKIEAKLFFLLVSNLDKVVNYEVIENFVWGEKSMSNEALRMAIKKIRLKTDQNIIENISSVGYKIGEVP</sequence>
<dbReference type="PANTHER" id="PTHR48111">
    <property type="entry name" value="REGULATOR OF RPOS"/>
    <property type="match status" value="1"/>
</dbReference>
<dbReference type="SUPFAM" id="SSF52172">
    <property type="entry name" value="CheY-like"/>
    <property type="match status" value="1"/>
</dbReference>
<dbReference type="SMART" id="SM00448">
    <property type="entry name" value="REC"/>
    <property type="match status" value="1"/>
</dbReference>
<evidence type="ECO:0000256" key="2">
    <source>
        <dbReference type="ARBA" id="ARBA00023012"/>
    </source>
</evidence>
<feature type="domain" description="OmpR/PhoB-type" evidence="9">
    <location>
        <begin position="133"/>
        <end position="227"/>
    </location>
</feature>
<dbReference type="CDD" id="cd00383">
    <property type="entry name" value="trans_reg_C"/>
    <property type="match status" value="1"/>
</dbReference>
<organism evidence="10 11">
    <name type="scientific">Campylobacter mucosalis CCUG 21559</name>
    <dbReference type="NCBI Taxonomy" id="1032067"/>
    <lineage>
        <taxon>Bacteria</taxon>
        <taxon>Pseudomonadati</taxon>
        <taxon>Campylobacterota</taxon>
        <taxon>Epsilonproteobacteria</taxon>
        <taxon>Campylobacterales</taxon>
        <taxon>Campylobacteraceae</taxon>
        <taxon>Campylobacter</taxon>
    </lineage>
</organism>
<evidence type="ECO:0000256" key="5">
    <source>
        <dbReference type="ARBA" id="ARBA00023163"/>
    </source>
</evidence>
<dbReference type="RefSeq" id="WP_171993611.1">
    <property type="nucleotide sequence ID" value="NZ_CP012542.1"/>
</dbReference>
<dbReference type="InterPro" id="IPR039420">
    <property type="entry name" value="WalR-like"/>
</dbReference>
<dbReference type="CDD" id="cd00156">
    <property type="entry name" value="REC"/>
    <property type="match status" value="1"/>
</dbReference>
<keyword evidence="5" id="KW-0804">Transcription</keyword>
<dbReference type="GO" id="GO:0005829">
    <property type="term" value="C:cytosol"/>
    <property type="evidence" value="ECO:0007669"/>
    <property type="project" value="TreeGrafter"/>
</dbReference>
<evidence type="ECO:0000256" key="1">
    <source>
        <dbReference type="ARBA" id="ARBA00022553"/>
    </source>
</evidence>
<dbReference type="GO" id="GO:0032993">
    <property type="term" value="C:protein-DNA complex"/>
    <property type="evidence" value="ECO:0007669"/>
    <property type="project" value="TreeGrafter"/>
</dbReference>
<dbReference type="InterPro" id="IPR011006">
    <property type="entry name" value="CheY-like_superfamily"/>
</dbReference>
<keyword evidence="1 6" id="KW-0597">Phosphoprotein</keyword>
<evidence type="ECO:0000256" key="4">
    <source>
        <dbReference type="ARBA" id="ARBA00023125"/>
    </source>
</evidence>
<dbReference type="Pfam" id="PF00486">
    <property type="entry name" value="Trans_reg_C"/>
    <property type="match status" value="1"/>
</dbReference>
<dbReference type="EMBL" id="CP012542">
    <property type="protein sequence ID" value="QCD44489.1"/>
    <property type="molecule type" value="Genomic_DNA"/>
</dbReference>
<dbReference type="GO" id="GO:0000976">
    <property type="term" value="F:transcription cis-regulatory region binding"/>
    <property type="evidence" value="ECO:0007669"/>
    <property type="project" value="TreeGrafter"/>
</dbReference>
<dbReference type="Gene3D" id="1.10.10.10">
    <property type="entry name" value="Winged helix-like DNA-binding domain superfamily/Winged helix DNA-binding domain"/>
    <property type="match status" value="1"/>
</dbReference>
<dbReference type="SMART" id="SM00862">
    <property type="entry name" value="Trans_reg_C"/>
    <property type="match status" value="1"/>
</dbReference>
<feature type="modified residue" description="4-aspartylphosphate" evidence="6">
    <location>
        <position position="63"/>
    </location>
</feature>
<dbReference type="InterPro" id="IPR001789">
    <property type="entry name" value="Sig_transdc_resp-reg_receiver"/>
</dbReference>
<dbReference type="Proteomes" id="UP000503264">
    <property type="component" value="Chromosome"/>
</dbReference>